<dbReference type="GO" id="GO:0016887">
    <property type="term" value="F:ATP hydrolysis activity"/>
    <property type="evidence" value="ECO:0007669"/>
    <property type="project" value="InterPro"/>
</dbReference>
<dbReference type="EMBL" id="CP002606">
    <property type="protein sequence ID" value="AEA34170.1"/>
    <property type="molecule type" value="Genomic_DNA"/>
</dbReference>
<dbReference type="Pfam" id="PF03969">
    <property type="entry name" value="AFG1_ATPase"/>
    <property type="match status" value="1"/>
</dbReference>
<evidence type="ECO:0000256" key="1">
    <source>
        <dbReference type="ARBA" id="ARBA00022741"/>
    </source>
</evidence>
<dbReference type="GO" id="GO:0005524">
    <property type="term" value="F:ATP binding"/>
    <property type="evidence" value="ECO:0007669"/>
    <property type="project" value="UniProtKB-KW"/>
</dbReference>
<evidence type="ECO:0000256" key="2">
    <source>
        <dbReference type="ARBA" id="ARBA00022840"/>
    </source>
</evidence>
<dbReference type="NCBIfam" id="NF040713">
    <property type="entry name" value="ZapE"/>
    <property type="match status" value="1"/>
</dbReference>
<dbReference type="InterPro" id="IPR027417">
    <property type="entry name" value="P-loop_NTPase"/>
</dbReference>
<protein>
    <submittedName>
        <fullName evidence="3">AFG1-family ATPase</fullName>
    </submittedName>
</protein>
<dbReference type="AlphaFoldDB" id="F2LWY6"/>
<keyword evidence="2" id="KW-0067">ATP-binding</keyword>
<dbReference type="PANTHER" id="PTHR12169">
    <property type="entry name" value="ATPASE N2B"/>
    <property type="match status" value="1"/>
</dbReference>
<keyword evidence="4" id="KW-1185">Reference proteome</keyword>
<dbReference type="PANTHER" id="PTHR12169:SF6">
    <property type="entry name" value="AFG1-LIKE ATPASE"/>
    <property type="match status" value="1"/>
</dbReference>
<keyword evidence="1" id="KW-0547">Nucleotide-binding</keyword>
<dbReference type="SUPFAM" id="SSF52540">
    <property type="entry name" value="P-loop containing nucleoside triphosphate hydrolases"/>
    <property type="match status" value="1"/>
</dbReference>
<name>F2LWY6_HIPMA</name>
<reference evidence="4" key="2">
    <citation type="submission" date="2011-03" db="EMBL/GenBank/DDBJ databases">
        <title>The complete genome of Hippea maritima DSM 10411.</title>
        <authorList>
            <consortium name="US DOE Joint Genome Institute (JGI-PGF)"/>
            <person name="Lucas S."/>
            <person name="Copeland A."/>
            <person name="Lapidus A."/>
            <person name="Bruce D."/>
            <person name="Goodwin L."/>
            <person name="Pitluck S."/>
            <person name="Peters L."/>
            <person name="Kyrpides N."/>
            <person name="Mavromatis K."/>
            <person name="Pagani I."/>
            <person name="Ivanova N."/>
            <person name="Mikhailova N."/>
            <person name="Lu M."/>
            <person name="Detter J.C."/>
            <person name="Tapia R."/>
            <person name="Han C."/>
            <person name="Land M."/>
            <person name="Hauser L."/>
            <person name="Markowitz V."/>
            <person name="Cheng J.-F."/>
            <person name="Hugenholtz P."/>
            <person name="Woyke T."/>
            <person name="Wu D."/>
            <person name="Spring S."/>
            <person name="Schroeder M."/>
            <person name="Brambilla E."/>
            <person name="Klenk H.-P."/>
            <person name="Eisen J.A."/>
        </authorList>
    </citation>
    <scope>NUCLEOTIDE SEQUENCE [LARGE SCALE GENOMIC DNA]</scope>
    <source>
        <strain evidence="4">ATCC 700847 / DSM 10411 / MH2</strain>
    </source>
</reference>
<accession>F2LWY6</accession>
<dbReference type="HOGENOM" id="CLU_008681_4_0_7"/>
<reference evidence="3 4" key="1">
    <citation type="journal article" date="2011" name="Stand. Genomic Sci.">
        <title>Complete genome sequence of the thermophilic sulfur-reducer Hippea maritima type strain (MH(2)).</title>
        <authorList>
            <person name="Huntemann M."/>
            <person name="Lu M."/>
            <person name="Nolan M."/>
            <person name="Lapidus A."/>
            <person name="Lucas S."/>
            <person name="Hammon N."/>
            <person name="Deshpande S."/>
            <person name="Cheng J.F."/>
            <person name="Tapia R."/>
            <person name="Han C."/>
            <person name="Goodwin L."/>
            <person name="Pitluck S."/>
            <person name="Liolios K."/>
            <person name="Pagani I."/>
            <person name="Ivanova N."/>
            <person name="Ovchinikova G."/>
            <person name="Pati A."/>
            <person name="Chen A."/>
            <person name="Palaniappan K."/>
            <person name="Land M."/>
            <person name="Hauser L."/>
            <person name="Jeffries C.D."/>
            <person name="Detter J.C."/>
            <person name="Brambilla E.M."/>
            <person name="Rohde M."/>
            <person name="Spring S."/>
            <person name="Goker M."/>
            <person name="Woyke T."/>
            <person name="Bristow J."/>
            <person name="Eisen J.A."/>
            <person name="Markowitz V."/>
            <person name="Hugenholtz P."/>
            <person name="Kyrpides N.C."/>
            <person name="Klenk H.P."/>
            <person name="Mavromatis K."/>
        </authorList>
    </citation>
    <scope>NUCLEOTIDE SEQUENCE [LARGE SCALE GENOMIC DNA]</scope>
    <source>
        <strain evidence="4">ATCC 700847 / DSM 10411 / MH2</strain>
    </source>
</reference>
<dbReference type="InterPro" id="IPR005654">
    <property type="entry name" value="ATPase_AFG1-like"/>
</dbReference>
<evidence type="ECO:0000313" key="4">
    <source>
        <dbReference type="Proteomes" id="UP000008139"/>
    </source>
</evidence>
<dbReference type="Proteomes" id="UP000008139">
    <property type="component" value="Chromosome"/>
</dbReference>
<dbReference type="GO" id="GO:0005737">
    <property type="term" value="C:cytoplasm"/>
    <property type="evidence" value="ECO:0007669"/>
    <property type="project" value="TreeGrafter"/>
</dbReference>
<sequence>MHAITLKDLDLSSPIEAIINKNTIPPKFKNCLFDNYIPDKDYPSQNQAKERLIQLVQQIETFKRKTPKNRLLRKFLKTNKPPHIYLDGVFGVGKTHLLASIGNSYTGPKVFLSFSELMYLIAYFTLLDVVNMLSKYDIVLLDEFEVDDPGDAMMGINFVREINKTDTIVIATSNTLPSQIGARKLDLLTFKARIGTLINSFETIIIDGKDYRFRQPSLDFSILNSNLKEVFENYKPKNKAKLYVNAEELIDKLREVHPTRYRNIAYSLDAIFIENLRPFSDAELMDALRFTYLIDMLYYGNVNIFASSNINDIWDLFHEDLKEGKFKTKVGRCLSRLTEKCVLLKAG</sequence>
<dbReference type="KEGG" id="hmr:Hipma_1208"/>
<dbReference type="STRING" id="760142.Hipma_1208"/>
<proteinExistence type="predicted"/>
<evidence type="ECO:0000313" key="3">
    <source>
        <dbReference type="EMBL" id="AEA34170.1"/>
    </source>
</evidence>
<dbReference type="Gene3D" id="3.40.50.300">
    <property type="entry name" value="P-loop containing nucleotide triphosphate hydrolases"/>
    <property type="match status" value="1"/>
</dbReference>
<dbReference type="InParanoid" id="F2LWY6"/>
<gene>
    <name evidence="3" type="ordered locus">Hipma_1208</name>
</gene>
<dbReference type="CDD" id="cd00009">
    <property type="entry name" value="AAA"/>
    <property type="match status" value="1"/>
</dbReference>
<dbReference type="eggNOG" id="COG1485">
    <property type="taxonomic scope" value="Bacteria"/>
</dbReference>
<organism evidence="3 4">
    <name type="scientific">Hippea maritima (strain ATCC 700847 / DSM 10411 / MH2)</name>
    <dbReference type="NCBI Taxonomy" id="760142"/>
    <lineage>
        <taxon>Bacteria</taxon>
        <taxon>Pseudomonadati</taxon>
        <taxon>Campylobacterota</taxon>
        <taxon>Desulfurellia</taxon>
        <taxon>Desulfurellales</taxon>
        <taxon>Hippeaceae</taxon>
        <taxon>Hippea</taxon>
    </lineage>
</organism>